<name>Q82C43_STRAW</name>
<dbReference type="AlphaFoldDB" id="Q82C43"/>
<reference evidence="1 2" key="3">
    <citation type="journal article" date="2014" name="J. Ind. Microbiol. Biotechnol.">
        <title>Genome mining of the Streptomyces avermitilis genome and development of genome-minimized hosts for heterologous expression of biosynthetic gene clusters.</title>
        <authorList>
            <person name="Ikeda H."/>
            <person name="Shin-ya K."/>
            <person name="Omura S."/>
        </authorList>
    </citation>
    <scope>NUCLEOTIDE SEQUENCE [LARGE SCALE GENOMIC DNA]</scope>
    <source>
        <strain evidence="2">ATCC 31267 / DSM 46492 / JCM 5070 / NBRC 14893 / NCIMB 12804 / NRRL 8165 / MA-4680</strain>
    </source>
</reference>
<dbReference type="KEGG" id="sma:SAVERM_5511"/>
<evidence type="ECO:0000313" key="1">
    <source>
        <dbReference type="EMBL" id="BAC73223.1"/>
    </source>
</evidence>
<reference evidence="1 2" key="1">
    <citation type="journal article" date="2001" name="Proc. Natl. Acad. Sci. U.S.A.">
        <title>Genome sequence of an industrial microorganism Streptomyces avermitilis: deducing the ability of producing secondary metabolites.</title>
        <authorList>
            <person name="Omura S."/>
            <person name="Ikeda H."/>
            <person name="Ishikawa J."/>
            <person name="Hanamoto A."/>
            <person name="Takahashi C."/>
            <person name="Shinose M."/>
            <person name="Takahashi Y."/>
            <person name="Horikawa H."/>
            <person name="Nakazawa H."/>
            <person name="Osonoe T."/>
            <person name="Kikuchi H."/>
            <person name="Shiba T."/>
            <person name="Sakaki Y."/>
            <person name="Hattori M."/>
        </authorList>
    </citation>
    <scope>NUCLEOTIDE SEQUENCE [LARGE SCALE GENOMIC DNA]</scope>
    <source>
        <strain evidence="2">ATCC 31267 / DSM 46492 / JCM 5070 / NBRC 14893 / NCIMB 12804 / NRRL 8165 / MA-4680</strain>
    </source>
</reference>
<dbReference type="eggNOG" id="COG4625">
    <property type="taxonomic scope" value="Bacteria"/>
</dbReference>
<evidence type="ECO:0000313" key="2">
    <source>
        <dbReference type="Proteomes" id="UP000000428"/>
    </source>
</evidence>
<dbReference type="InterPro" id="IPR058154">
    <property type="entry name" value="Bxb1_TTP-like"/>
</dbReference>
<dbReference type="Proteomes" id="UP000000428">
    <property type="component" value="Chromosome"/>
</dbReference>
<proteinExistence type="predicted"/>
<accession>Q82C43</accession>
<dbReference type="EMBL" id="BA000030">
    <property type="protein sequence ID" value="BAC73223.1"/>
    <property type="molecule type" value="Genomic_DNA"/>
</dbReference>
<organism evidence="1 2">
    <name type="scientific">Streptomyces avermitilis (strain ATCC 31267 / DSM 46492 / JCM 5070 / NBRC 14893 / NCIMB 12804 / NRRL 8165 / MA-4680)</name>
    <dbReference type="NCBI Taxonomy" id="227882"/>
    <lineage>
        <taxon>Bacteria</taxon>
        <taxon>Bacillati</taxon>
        <taxon>Actinomycetota</taxon>
        <taxon>Actinomycetes</taxon>
        <taxon>Kitasatosporales</taxon>
        <taxon>Streptomycetaceae</taxon>
        <taxon>Streptomyces</taxon>
    </lineage>
</organism>
<protein>
    <submittedName>
        <fullName evidence="1">Phage major tail protein</fullName>
    </submittedName>
</protein>
<dbReference type="HOGENOM" id="CLU_102082_0_0_11"/>
<gene>
    <name evidence="1" type="ORF">SAVERM_5511</name>
</gene>
<reference evidence="1 2" key="2">
    <citation type="journal article" date="2003" name="Nat. Biotechnol.">
        <title>Complete genome sequence and comparative analysis of the industrial microorganism Streptomyces avermitilis.</title>
        <authorList>
            <person name="Ikeda H."/>
            <person name="Ishikawa J."/>
            <person name="Hanamoto A."/>
            <person name="Shinose M."/>
            <person name="Kikuchi H."/>
            <person name="Shiba T."/>
            <person name="Sakaki Y."/>
            <person name="Hattori M."/>
            <person name="Omura S."/>
        </authorList>
    </citation>
    <scope>NUCLEOTIDE SEQUENCE [LARGE SCALE GENOMIC DNA]</scope>
    <source>
        <strain evidence="2">ATCC 31267 / DSM 46492 / JCM 5070 / NBRC 14893 / NCIMB 12804 / NRRL 8165 / MA-4680</strain>
    </source>
</reference>
<dbReference type="Pfam" id="PF25681">
    <property type="entry name" value="Phage_TTP_17"/>
    <property type="match status" value="1"/>
</dbReference>
<sequence length="205" mass="22398">MPVFVMATTTGEESMSADNTQVRVGVTGAVYVAPVGTTAPTEPYTPWGANWIDLGYCTEDGLTESLNEDRQEFKGWGRKRPLRTQITNRTNTFKIVTQETKAHTVSLFYGVDIADMTSSGTGDTQFISWNEPENPEPLYYALGMDVIDGDYPKRITVARAEVTAKGDIVYKADQTVSYDLTFTALEAASGVSAINYMLGKVPLPA</sequence>
<keyword evidence="2" id="KW-1185">Reference proteome</keyword>